<keyword evidence="3" id="KW-1185">Reference proteome</keyword>
<name>A0ABD1Z2Y9_9MARC</name>
<feature type="compositionally biased region" description="Polar residues" evidence="1">
    <location>
        <begin position="110"/>
        <end position="122"/>
    </location>
</feature>
<dbReference type="AlphaFoldDB" id="A0ABD1Z2Y9"/>
<feature type="compositionally biased region" description="Polar residues" evidence="1">
    <location>
        <begin position="57"/>
        <end position="71"/>
    </location>
</feature>
<feature type="compositionally biased region" description="Basic and acidic residues" evidence="1">
    <location>
        <begin position="21"/>
        <end position="31"/>
    </location>
</feature>
<feature type="compositionally biased region" description="Basic and acidic residues" evidence="1">
    <location>
        <begin position="1"/>
        <end position="14"/>
    </location>
</feature>
<evidence type="ECO:0000313" key="3">
    <source>
        <dbReference type="Proteomes" id="UP001605036"/>
    </source>
</evidence>
<reference evidence="2 3" key="1">
    <citation type="submission" date="2024-09" db="EMBL/GenBank/DDBJ databases">
        <title>Chromosome-scale assembly of Riccia fluitans.</title>
        <authorList>
            <person name="Paukszto L."/>
            <person name="Sawicki J."/>
            <person name="Karawczyk K."/>
            <person name="Piernik-Szablinska J."/>
            <person name="Szczecinska M."/>
            <person name="Mazdziarz M."/>
        </authorList>
    </citation>
    <scope>NUCLEOTIDE SEQUENCE [LARGE SCALE GENOMIC DNA]</scope>
    <source>
        <strain evidence="2">Rf_01</strain>
        <tissue evidence="2">Aerial parts of the thallus</tissue>
    </source>
</reference>
<dbReference type="EMBL" id="JBHFFA010000003">
    <property type="protein sequence ID" value="KAL2635947.1"/>
    <property type="molecule type" value="Genomic_DNA"/>
</dbReference>
<proteinExistence type="predicted"/>
<feature type="compositionally biased region" description="Low complexity" evidence="1">
    <location>
        <begin position="85"/>
        <end position="96"/>
    </location>
</feature>
<dbReference type="Proteomes" id="UP001605036">
    <property type="component" value="Unassembled WGS sequence"/>
</dbReference>
<comment type="caution">
    <text evidence="2">The sequence shown here is derived from an EMBL/GenBank/DDBJ whole genome shotgun (WGS) entry which is preliminary data.</text>
</comment>
<evidence type="ECO:0000313" key="2">
    <source>
        <dbReference type="EMBL" id="KAL2635947.1"/>
    </source>
</evidence>
<evidence type="ECO:0000256" key="1">
    <source>
        <dbReference type="SAM" id="MobiDB-lite"/>
    </source>
</evidence>
<feature type="region of interest" description="Disordered" evidence="1">
    <location>
        <begin position="1"/>
        <end position="136"/>
    </location>
</feature>
<sequence>MGQDLKRKVEDPARPDVASDQGKRNCWHPDRLANFLHSQPAETQAQRDLGKAPEIPQPSQKQQTSYRSLHPTTKWLPKTGNSEFGSGSYSLLDSGADLGGGHAKLDRNDCGSSPVSAPTGTASDDREYTGPTPTTR</sequence>
<organism evidence="2 3">
    <name type="scientific">Riccia fluitans</name>
    <dbReference type="NCBI Taxonomy" id="41844"/>
    <lineage>
        <taxon>Eukaryota</taxon>
        <taxon>Viridiplantae</taxon>
        <taxon>Streptophyta</taxon>
        <taxon>Embryophyta</taxon>
        <taxon>Marchantiophyta</taxon>
        <taxon>Marchantiopsida</taxon>
        <taxon>Marchantiidae</taxon>
        <taxon>Marchantiales</taxon>
        <taxon>Ricciaceae</taxon>
        <taxon>Riccia</taxon>
    </lineage>
</organism>
<feature type="compositionally biased region" description="Polar residues" evidence="1">
    <location>
        <begin position="36"/>
        <end position="46"/>
    </location>
</feature>
<accession>A0ABD1Z2Y9</accession>
<protein>
    <submittedName>
        <fullName evidence="2">Uncharacterized protein</fullName>
    </submittedName>
</protein>
<gene>
    <name evidence="2" type="ORF">R1flu_007426</name>
</gene>